<dbReference type="RefSeq" id="WP_097654562.1">
    <property type="nucleotide sequence ID" value="NZ_LYXE01000154.1"/>
</dbReference>
<dbReference type="Proteomes" id="UP000220922">
    <property type="component" value="Unassembled WGS sequence"/>
</dbReference>
<evidence type="ECO:0000256" key="4">
    <source>
        <dbReference type="SAM" id="MobiDB-lite"/>
    </source>
</evidence>
<dbReference type="Gene3D" id="3.20.20.80">
    <property type="entry name" value="Glycosidases"/>
    <property type="match status" value="1"/>
</dbReference>
<evidence type="ECO:0000256" key="1">
    <source>
        <dbReference type="ARBA" id="ARBA00022801"/>
    </source>
</evidence>
<dbReference type="SUPFAM" id="SSF51445">
    <property type="entry name" value="(Trans)glycosidases"/>
    <property type="match status" value="1"/>
</dbReference>
<dbReference type="InterPro" id="IPR001547">
    <property type="entry name" value="Glyco_hydro_5"/>
</dbReference>
<name>A0A2H3KHQ7_9CHLR</name>
<feature type="region of interest" description="Disordered" evidence="4">
    <location>
        <begin position="25"/>
        <end position="44"/>
    </location>
</feature>
<dbReference type="AlphaFoldDB" id="A0A2H3KHQ7"/>
<evidence type="ECO:0000256" key="2">
    <source>
        <dbReference type="ARBA" id="ARBA00023295"/>
    </source>
</evidence>
<dbReference type="InterPro" id="IPR051923">
    <property type="entry name" value="Glycosyl_Hydrolase_39"/>
</dbReference>
<proteinExistence type="inferred from homology"/>
<dbReference type="Pfam" id="PF00150">
    <property type="entry name" value="Cellulase"/>
    <property type="match status" value="1"/>
</dbReference>
<evidence type="ECO:0000259" key="5">
    <source>
        <dbReference type="Pfam" id="PF00150"/>
    </source>
</evidence>
<reference evidence="6 7" key="1">
    <citation type="submission" date="2016-05" db="EMBL/GenBank/DDBJ databases">
        <authorList>
            <person name="Lavstsen T."/>
            <person name="Jespersen J.S."/>
        </authorList>
    </citation>
    <scope>NUCLEOTIDE SEQUENCE [LARGE SCALE GENOMIC DNA]</scope>
    <source>
        <strain evidence="6 7">B7-9</strain>
    </source>
</reference>
<sequence length="483" mass="54394">MRLEQRLIIFVIAAFLMNACTSSTERPSAESPDLHPSQHQSSDVPVFGVETSRNVLGRSEVVQTRAAELGTFWLRLNSVRWDEVQPTPDSAYDWSVLSGFEADLQQARELGMEPTVIIRGSPRWATVFPSNCAAVKEESFPAFAAFIEALVTRYRDQVQYWEFGNEPDADPRLVAIDQVYGCWGDIDDPYYGGEHYGRMLQAVAPAVRRANPDAQIVIGGMMLDRPETTDPTKGKPERFFEGILRSGAADSFDIVAFHSYPFFARLGYDHDLGLFDPEIIVFDDRWGPLGGFSLGKVRFLREVMDRYDVEKPLWLNEAGLVCHSRDDKCDPELPEHFQAQADYLVRLVARAAANDVRMVTWYTLNGPGWRGAGLLDRSQEPRPAFVAYRHMIATLQGYQRIEPVDYGQPDTIEGYRFHKDATVVDLLWSRSTMNQTVTLTADQVVSVTTLDGTELSPSLVTTGDGTIELFVGFDPVYIERRPE</sequence>
<dbReference type="PANTHER" id="PTHR12631">
    <property type="entry name" value="ALPHA-L-IDURONIDASE"/>
    <property type="match status" value="1"/>
</dbReference>
<dbReference type="GO" id="GO:0004553">
    <property type="term" value="F:hydrolase activity, hydrolyzing O-glycosyl compounds"/>
    <property type="evidence" value="ECO:0007669"/>
    <property type="project" value="InterPro"/>
</dbReference>
<organism evidence="6 7">
    <name type="scientific">Candidatus Chloroploca asiatica</name>
    <dbReference type="NCBI Taxonomy" id="1506545"/>
    <lineage>
        <taxon>Bacteria</taxon>
        <taxon>Bacillati</taxon>
        <taxon>Chloroflexota</taxon>
        <taxon>Chloroflexia</taxon>
        <taxon>Chloroflexales</taxon>
        <taxon>Chloroflexineae</taxon>
        <taxon>Oscillochloridaceae</taxon>
        <taxon>Candidatus Chloroploca</taxon>
    </lineage>
</organism>
<protein>
    <recommendedName>
        <fullName evidence="5">Glycoside hydrolase family 5 domain-containing protein</fullName>
    </recommendedName>
</protein>
<evidence type="ECO:0000256" key="3">
    <source>
        <dbReference type="RuleBase" id="RU361153"/>
    </source>
</evidence>
<comment type="caution">
    <text evidence="6">The sequence shown here is derived from an EMBL/GenBank/DDBJ whole genome shotgun (WGS) entry which is preliminary data.</text>
</comment>
<dbReference type="PANTHER" id="PTHR12631:SF10">
    <property type="entry name" value="BETA-XYLOSIDASE-LIKE PROTEIN-RELATED"/>
    <property type="match status" value="1"/>
</dbReference>
<feature type="domain" description="Glycoside hydrolase family 5" evidence="5">
    <location>
        <begin position="43"/>
        <end position="261"/>
    </location>
</feature>
<gene>
    <name evidence="6" type="ORF">A9Q02_18900</name>
</gene>
<dbReference type="InterPro" id="IPR017853">
    <property type="entry name" value="GH"/>
</dbReference>
<dbReference type="EMBL" id="LYXE01000154">
    <property type="protein sequence ID" value="PDV97329.1"/>
    <property type="molecule type" value="Genomic_DNA"/>
</dbReference>
<evidence type="ECO:0000313" key="7">
    <source>
        <dbReference type="Proteomes" id="UP000220922"/>
    </source>
</evidence>
<dbReference type="GO" id="GO:0000272">
    <property type="term" value="P:polysaccharide catabolic process"/>
    <property type="evidence" value="ECO:0007669"/>
    <property type="project" value="InterPro"/>
</dbReference>
<accession>A0A2H3KHQ7</accession>
<keyword evidence="2 3" id="KW-0326">Glycosidase</keyword>
<keyword evidence="1 3" id="KW-0378">Hydrolase</keyword>
<comment type="similarity">
    <text evidence="3">Belongs to the glycosyl hydrolase 5 (cellulase A) family.</text>
</comment>
<evidence type="ECO:0000313" key="6">
    <source>
        <dbReference type="EMBL" id="PDV97329.1"/>
    </source>
</evidence>
<keyword evidence="7" id="KW-1185">Reference proteome</keyword>